<dbReference type="Proteomes" id="UP000192578">
    <property type="component" value="Unassembled WGS sequence"/>
</dbReference>
<evidence type="ECO:0000256" key="1">
    <source>
        <dbReference type="SAM" id="MobiDB-lite"/>
    </source>
</evidence>
<feature type="compositionally biased region" description="Basic and acidic residues" evidence="1">
    <location>
        <begin position="68"/>
        <end position="82"/>
    </location>
</feature>
<proteinExistence type="predicted"/>
<reference evidence="3" key="1">
    <citation type="submission" date="2017-01" db="EMBL/GenBank/DDBJ databases">
        <title>Comparative genomics of anhydrobiosis in the tardigrade Hypsibius dujardini.</title>
        <authorList>
            <person name="Yoshida Y."/>
            <person name="Koutsovoulos G."/>
            <person name="Laetsch D."/>
            <person name="Stevens L."/>
            <person name="Kumar S."/>
            <person name="Horikawa D."/>
            <person name="Ishino K."/>
            <person name="Komine S."/>
            <person name="Tomita M."/>
            <person name="Blaxter M."/>
            <person name="Arakawa K."/>
        </authorList>
    </citation>
    <scope>NUCLEOTIDE SEQUENCE [LARGE SCALE GENOMIC DNA]</scope>
    <source>
        <strain evidence="3">Z151</strain>
    </source>
</reference>
<name>A0A1W0WB22_HYPEX</name>
<evidence type="ECO:0000313" key="3">
    <source>
        <dbReference type="Proteomes" id="UP000192578"/>
    </source>
</evidence>
<sequence>MSYELFAVPGERVRQKQATLPQHTGEKTCSPRRLLPIDRRRKPSSDGKKRQDRTNCCRPIQRRSILRPRHDPVDPDKREGDAKKKKSLAIRAATAAYNDLVSGLEKESSHLALWTA</sequence>
<organism evidence="2 3">
    <name type="scientific">Hypsibius exemplaris</name>
    <name type="common">Freshwater tardigrade</name>
    <dbReference type="NCBI Taxonomy" id="2072580"/>
    <lineage>
        <taxon>Eukaryota</taxon>
        <taxon>Metazoa</taxon>
        <taxon>Ecdysozoa</taxon>
        <taxon>Tardigrada</taxon>
        <taxon>Eutardigrada</taxon>
        <taxon>Parachela</taxon>
        <taxon>Hypsibioidea</taxon>
        <taxon>Hypsibiidae</taxon>
        <taxon>Hypsibius</taxon>
    </lineage>
</organism>
<accession>A0A1W0WB22</accession>
<dbReference type="EMBL" id="MTYJ01000147">
    <property type="protein sequence ID" value="OQV12353.1"/>
    <property type="molecule type" value="Genomic_DNA"/>
</dbReference>
<protein>
    <submittedName>
        <fullName evidence="2">Uncharacterized protein</fullName>
    </submittedName>
</protein>
<gene>
    <name evidence="2" type="ORF">BV898_13381</name>
</gene>
<feature type="region of interest" description="Disordered" evidence="1">
    <location>
        <begin position="1"/>
        <end position="87"/>
    </location>
</feature>
<keyword evidence="3" id="KW-1185">Reference proteome</keyword>
<evidence type="ECO:0000313" key="2">
    <source>
        <dbReference type="EMBL" id="OQV12353.1"/>
    </source>
</evidence>
<dbReference type="AlphaFoldDB" id="A0A1W0WB22"/>
<feature type="compositionally biased region" description="Basic and acidic residues" evidence="1">
    <location>
        <begin position="35"/>
        <end position="55"/>
    </location>
</feature>
<comment type="caution">
    <text evidence="2">The sequence shown here is derived from an EMBL/GenBank/DDBJ whole genome shotgun (WGS) entry which is preliminary data.</text>
</comment>